<reference evidence="2" key="1">
    <citation type="submission" date="2021-01" db="EMBL/GenBank/DDBJ databases">
        <authorList>
            <consortium name="Genoscope - CEA"/>
            <person name="William W."/>
        </authorList>
    </citation>
    <scope>NUCLEOTIDE SEQUENCE</scope>
</reference>
<name>A0A8S1NTH9_PARPR</name>
<protein>
    <recommendedName>
        <fullName evidence="4">Transmembrane protein</fullName>
    </recommendedName>
</protein>
<evidence type="ECO:0000256" key="1">
    <source>
        <dbReference type="SAM" id="Phobius"/>
    </source>
</evidence>
<dbReference type="Proteomes" id="UP000688137">
    <property type="component" value="Unassembled WGS sequence"/>
</dbReference>
<evidence type="ECO:0008006" key="4">
    <source>
        <dbReference type="Google" id="ProtNLM"/>
    </source>
</evidence>
<dbReference type="AlphaFoldDB" id="A0A8S1NTH9"/>
<evidence type="ECO:0000313" key="2">
    <source>
        <dbReference type="EMBL" id="CAD8093531.1"/>
    </source>
</evidence>
<feature type="transmembrane region" description="Helical" evidence="1">
    <location>
        <begin position="140"/>
        <end position="158"/>
    </location>
</feature>
<dbReference type="OMA" id="WRNKATQ"/>
<sequence>MNSNFVFLGLVHIQKDDQGQNQLKNIVKITEFSQDALKAYLQLPKLYDEKKQERGNNNWPFITNFATKPEYLIVLRRDANSVFLKQIRIEEFIIQNLPNDCSEQEWRNKATQILLTWNLAETNLKLTEENDKTSDNYAKYAQIYLILAVISFIVINILKHFI</sequence>
<keyword evidence="1" id="KW-0812">Transmembrane</keyword>
<gene>
    <name evidence="2" type="ORF">PPRIM_AZ9-3.1.T0930147</name>
</gene>
<evidence type="ECO:0000313" key="3">
    <source>
        <dbReference type="Proteomes" id="UP000688137"/>
    </source>
</evidence>
<keyword evidence="1" id="KW-1133">Transmembrane helix</keyword>
<comment type="caution">
    <text evidence="2">The sequence shown here is derived from an EMBL/GenBank/DDBJ whole genome shotgun (WGS) entry which is preliminary data.</text>
</comment>
<accession>A0A8S1NTH9</accession>
<organism evidence="2 3">
    <name type="scientific">Paramecium primaurelia</name>
    <dbReference type="NCBI Taxonomy" id="5886"/>
    <lineage>
        <taxon>Eukaryota</taxon>
        <taxon>Sar</taxon>
        <taxon>Alveolata</taxon>
        <taxon>Ciliophora</taxon>
        <taxon>Intramacronucleata</taxon>
        <taxon>Oligohymenophorea</taxon>
        <taxon>Peniculida</taxon>
        <taxon>Parameciidae</taxon>
        <taxon>Paramecium</taxon>
    </lineage>
</organism>
<proteinExistence type="predicted"/>
<dbReference type="EMBL" id="CAJJDM010000096">
    <property type="protein sequence ID" value="CAD8093531.1"/>
    <property type="molecule type" value="Genomic_DNA"/>
</dbReference>
<keyword evidence="3" id="KW-1185">Reference proteome</keyword>
<keyword evidence="1" id="KW-0472">Membrane</keyword>